<accession>A0ACC0CXB6</accession>
<protein>
    <submittedName>
        <fullName evidence="1">Uncharacterized protein</fullName>
    </submittedName>
</protein>
<dbReference type="EMBL" id="MU394329">
    <property type="protein sequence ID" value="KAI6085110.1"/>
    <property type="molecule type" value="Genomic_DNA"/>
</dbReference>
<name>A0ACC0CXB6_9PEZI</name>
<reference evidence="1 2" key="1">
    <citation type="journal article" date="2022" name="New Phytol.">
        <title>Ecological generalism drives hyperdiversity of secondary metabolite gene clusters in xylarialean endophytes.</title>
        <authorList>
            <person name="Franco M.E.E."/>
            <person name="Wisecaver J.H."/>
            <person name="Arnold A.E."/>
            <person name="Ju Y.M."/>
            <person name="Slot J.C."/>
            <person name="Ahrendt S."/>
            <person name="Moore L.P."/>
            <person name="Eastman K.E."/>
            <person name="Scott K."/>
            <person name="Konkel Z."/>
            <person name="Mondo S.J."/>
            <person name="Kuo A."/>
            <person name="Hayes R.D."/>
            <person name="Haridas S."/>
            <person name="Andreopoulos B."/>
            <person name="Riley R."/>
            <person name="LaButti K."/>
            <person name="Pangilinan J."/>
            <person name="Lipzen A."/>
            <person name="Amirebrahimi M."/>
            <person name="Yan J."/>
            <person name="Adam C."/>
            <person name="Keymanesh K."/>
            <person name="Ng V."/>
            <person name="Louie K."/>
            <person name="Northen T."/>
            <person name="Drula E."/>
            <person name="Henrissat B."/>
            <person name="Hsieh H.M."/>
            <person name="Youens-Clark K."/>
            <person name="Lutzoni F."/>
            <person name="Miadlikowska J."/>
            <person name="Eastwood D.C."/>
            <person name="Hamelin R.C."/>
            <person name="Grigoriev I.V."/>
            <person name="U'Ren J.M."/>
        </authorList>
    </citation>
    <scope>NUCLEOTIDE SEQUENCE [LARGE SCALE GENOMIC DNA]</scope>
    <source>
        <strain evidence="1 2">ER1909</strain>
    </source>
</reference>
<comment type="caution">
    <text evidence="1">The sequence shown here is derived from an EMBL/GenBank/DDBJ whole genome shotgun (WGS) entry which is preliminary data.</text>
</comment>
<dbReference type="Proteomes" id="UP001497680">
    <property type="component" value="Unassembled WGS sequence"/>
</dbReference>
<keyword evidence="2" id="KW-1185">Reference proteome</keyword>
<organism evidence="1 2">
    <name type="scientific">Hypoxylon rubiginosum</name>
    <dbReference type="NCBI Taxonomy" id="110542"/>
    <lineage>
        <taxon>Eukaryota</taxon>
        <taxon>Fungi</taxon>
        <taxon>Dikarya</taxon>
        <taxon>Ascomycota</taxon>
        <taxon>Pezizomycotina</taxon>
        <taxon>Sordariomycetes</taxon>
        <taxon>Xylariomycetidae</taxon>
        <taxon>Xylariales</taxon>
        <taxon>Hypoxylaceae</taxon>
        <taxon>Hypoxylon</taxon>
    </lineage>
</organism>
<proteinExistence type="predicted"/>
<evidence type="ECO:0000313" key="2">
    <source>
        <dbReference type="Proteomes" id="UP001497680"/>
    </source>
</evidence>
<sequence length="262" mass="30663">MDLGEHVGAILAEPYRSIPTLEVHSDFREPSGQSERHVDSENDGHDPDGSSHYRIQGPSKYWCMECSTKFPNSEELYGHAQHKPCECSCGKRFSRVDSLSRHCAPFREDKKKYPCNFCKRHRGKQSFTRRDHLIQHLEVYHAFDQKTIEKNCPGLNRTYYNSFSGKVCPHIGCEFYRGDEFKQLRWYEKQSQRPFKKWSTYYKHMRNVHHETAFPCPVDGCERVDARGYTTKIGLTKHLSAKHSGVPLESLDLRPKLAQFMW</sequence>
<evidence type="ECO:0000313" key="1">
    <source>
        <dbReference type="EMBL" id="KAI6085110.1"/>
    </source>
</evidence>
<gene>
    <name evidence="1" type="ORF">F4821DRAFT_279655</name>
</gene>